<evidence type="ECO:0000256" key="2">
    <source>
        <dbReference type="ARBA" id="ARBA00022729"/>
    </source>
</evidence>
<evidence type="ECO:0000256" key="1">
    <source>
        <dbReference type="ARBA" id="ARBA00005445"/>
    </source>
</evidence>
<evidence type="ECO:0000313" key="3">
    <source>
        <dbReference type="EMBL" id="TFK33914.1"/>
    </source>
</evidence>
<proteinExistence type="inferred from homology"/>
<dbReference type="InterPro" id="IPR021884">
    <property type="entry name" value="Ice-bd_prot"/>
</dbReference>
<dbReference type="OrthoDB" id="10264374at2759"/>
<sequence length="210" mass="21289">MIYIEKVRSPLVPQSVRGDIALSLAASTSLTGFSLTNSPDRTSASSIQVVGSLYAADHTSPTPSILTTGANSMITAFNDAAGRSDPTSINLAAGGIGGLTFAPGLYKWTSGVNILSSFTLNGTADDTWIFQISGTLITASGVQVTLAGGALPKNIVWVVSDAVTLGSTSVFNGVVLAATSVTLVTGVTLNGRILAQTAVALQMAVVTVNL</sequence>
<dbReference type="EMBL" id="ML213639">
    <property type="protein sequence ID" value="TFK33914.1"/>
    <property type="molecule type" value="Genomic_DNA"/>
</dbReference>
<accession>A0A5C3LLD5</accession>
<dbReference type="Pfam" id="PF11999">
    <property type="entry name" value="Ice_binding"/>
    <property type="match status" value="1"/>
</dbReference>
<organism evidence="3 4">
    <name type="scientific">Crucibulum laeve</name>
    <dbReference type="NCBI Taxonomy" id="68775"/>
    <lineage>
        <taxon>Eukaryota</taxon>
        <taxon>Fungi</taxon>
        <taxon>Dikarya</taxon>
        <taxon>Basidiomycota</taxon>
        <taxon>Agaricomycotina</taxon>
        <taxon>Agaricomycetes</taxon>
        <taxon>Agaricomycetidae</taxon>
        <taxon>Agaricales</taxon>
        <taxon>Agaricineae</taxon>
        <taxon>Nidulariaceae</taxon>
        <taxon>Crucibulum</taxon>
    </lineage>
</organism>
<keyword evidence="2" id="KW-0732">Signal</keyword>
<name>A0A5C3LLD5_9AGAR</name>
<comment type="similarity">
    <text evidence="1">Belongs to the ice-binding protein family.</text>
</comment>
<dbReference type="STRING" id="68775.A0A5C3LLD5"/>
<evidence type="ECO:0000313" key="4">
    <source>
        <dbReference type="Proteomes" id="UP000308652"/>
    </source>
</evidence>
<protein>
    <submittedName>
        <fullName evidence="3">Antifreeze protein</fullName>
    </submittedName>
</protein>
<keyword evidence="4" id="KW-1185">Reference proteome</keyword>
<dbReference type="AlphaFoldDB" id="A0A5C3LLD5"/>
<reference evidence="3 4" key="1">
    <citation type="journal article" date="2019" name="Nat. Ecol. Evol.">
        <title>Megaphylogeny resolves global patterns of mushroom evolution.</title>
        <authorList>
            <person name="Varga T."/>
            <person name="Krizsan K."/>
            <person name="Foldi C."/>
            <person name="Dima B."/>
            <person name="Sanchez-Garcia M."/>
            <person name="Sanchez-Ramirez S."/>
            <person name="Szollosi G.J."/>
            <person name="Szarkandi J.G."/>
            <person name="Papp V."/>
            <person name="Albert L."/>
            <person name="Andreopoulos W."/>
            <person name="Angelini C."/>
            <person name="Antonin V."/>
            <person name="Barry K.W."/>
            <person name="Bougher N.L."/>
            <person name="Buchanan P."/>
            <person name="Buyck B."/>
            <person name="Bense V."/>
            <person name="Catcheside P."/>
            <person name="Chovatia M."/>
            <person name="Cooper J."/>
            <person name="Damon W."/>
            <person name="Desjardin D."/>
            <person name="Finy P."/>
            <person name="Geml J."/>
            <person name="Haridas S."/>
            <person name="Hughes K."/>
            <person name="Justo A."/>
            <person name="Karasinski D."/>
            <person name="Kautmanova I."/>
            <person name="Kiss B."/>
            <person name="Kocsube S."/>
            <person name="Kotiranta H."/>
            <person name="LaButti K.M."/>
            <person name="Lechner B.E."/>
            <person name="Liimatainen K."/>
            <person name="Lipzen A."/>
            <person name="Lukacs Z."/>
            <person name="Mihaltcheva S."/>
            <person name="Morgado L.N."/>
            <person name="Niskanen T."/>
            <person name="Noordeloos M.E."/>
            <person name="Ohm R.A."/>
            <person name="Ortiz-Santana B."/>
            <person name="Ovrebo C."/>
            <person name="Racz N."/>
            <person name="Riley R."/>
            <person name="Savchenko A."/>
            <person name="Shiryaev A."/>
            <person name="Soop K."/>
            <person name="Spirin V."/>
            <person name="Szebenyi C."/>
            <person name="Tomsovsky M."/>
            <person name="Tulloss R.E."/>
            <person name="Uehling J."/>
            <person name="Grigoriev I.V."/>
            <person name="Vagvolgyi C."/>
            <person name="Papp T."/>
            <person name="Martin F.M."/>
            <person name="Miettinen O."/>
            <person name="Hibbett D.S."/>
            <person name="Nagy L.G."/>
        </authorList>
    </citation>
    <scope>NUCLEOTIDE SEQUENCE [LARGE SCALE GENOMIC DNA]</scope>
    <source>
        <strain evidence="3 4">CBS 166.37</strain>
    </source>
</reference>
<gene>
    <name evidence="3" type="ORF">BDQ12DRAFT_727344</name>
</gene>
<dbReference type="Proteomes" id="UP000308652">
    <property type="component" value="Unassembled WGS sequence"/>
</dbReference>